<dbReference type="AlphaFoldDB" id="A0A7C6EBF6"/>
<keyword evidence="1" id="KW-0597">Phosphoprotein</keyword>
<dbReference type="GO" id="GO:0000166">
    <property type="term" value="F:nucleotide binding"/>
    <property type="evidence" value="ECO:0007669"/>
    <property type="project" value="UniProtKB-KW"/>
</dbReference>
<dbReference type="InterPro" id="IPR037038">
    <property type="entry name" value="HepT-like_sf"/>
</dbReference>
<dbReference type="InterPro" id="IPR051813">
    <property type="entry name" value="HepT_RNase_toxin"/>
</dbReference>
<proteinExistence type="inferred from homology"/>
<dbReference type="GO" id="GO:0110001">
    <property type="term" value="C:toxin-antitoxin complex"/>
    <property type="evidence" value="ECO:0007669"/>
    <property type="project" value="InterPro"/>
</dbReference>
<evidence type="ECO:0000256" key="1">
    <source>
        <dbReference type="ARBA" id="ARBA00022553"/>
    </source>
</evidence>
<protein>
    <submittedName>
        <fullName evidence="7">DUF86 domain-containing protein</fullName>
    </submittedName>
</protein>
<evidence type="ECO:0000256" key="3">
    <source>
        <dbReference type="ARBA" id="ARBA00022722"/>
    </source>
</evidence>
<evidence type="ECO:0000313" key="7">
    <source>
        <dbReference type="EMBL" id="HHS52615.1"/>
    </source>
</evidence>
<dbReference type="PANTHER" id="PTHR34139:SF1">
    <property type="entry name" value="RNASE MJ1380-RELATED"/>
    <property type="match status" value="1"/>
</dbReference>
<evidence type="ECO:0000256" key="6">
    <source>
        <dbReference type="ARBA" id="ARBA00024207"/>
    </source>
</evidence>
<name>A0A7C6EBF6_UNCW3</name>
<keyword evidence="3" id="KW-0540">Nuclease</keyword>
<evidence type="ECO:0000256" key="2">
    <source>
        <dbReference type="ARBA" id="ARBA00022649"/>
    </source>
</evidence>
<keyword evidence="4" id="KW-0547">Nucleotide-binding</keyword>
<evidence type="ECO:0000256" key="4">
    <source>
        <dbReference type="ARBA" id="ARBA00022741"/>
    </source>
</evidence>
<organism evidence="7">
    <name type="scientific">candidate division WOR-3 bacterium</name>
    <dbReference type="NCBI Taxonomy" id="2052148"/>
    <lineage>
        <taxon>Bacteria</taxon>
        <taxon>Bacteria division WOR-3</taxon>
    </lineage>
</organism>
<dbReference type="GO" id="GO:0004540">
    <property type="term" value="F:RNA nuclease activity"/>
    <property type="evidence" value="ECO:0007669"/>
    <property type="project" value="InterPro"/>
</dbReference>
<dbReference type="SUPFAM" id="SSF81593">
    <property type="entry name" value="Nucleotidyltransferase substrate binding subunit/domain"/>
    <property type="match status" value="1"/>
</dbReference>
<dbReference type="Gene3D" id="1.20.120.580">
    <property type="entry name" value="bsu32300-like"/>
    <property type="match status" value="1"/>
</dbReference>
<gene>
    <name evidence="7" type="ORF">ENW73_07110</name>
</gene>
<comment type="caution">
    <text evidence="7">The sequence shown here is derived from an EMBL/GenBank/DDBJ whole genome shotgun (WGS) entry which is preliminary data.</text>
</comment>
<evidence type="ECO:0000256" key="5">
    <source>
        <dbReference type="ARBA" id="ARBA00022801"/>
    </source>
</evidence>
<dbReference type="InterPro" id="IPR008201">
    <property type="entry name" value="HepT-like"/>
</dbReference>
<reference evidence="7" key="1">
    <citation type="journal article" date="2020" name="mSystems">
        <title>Genome- and Community-Level Interaction Insights into Carbon Utilization and Element Cycling Functions of Hydrothermarchaeota in Hydrothermal Sediment.</title>
        <authorList>
            <person name="Zhou Z."/>
            <person name="Liu Y."/>
            <person name="Xu W."/>
            <person name="Pan J."/>
            <person name="Luo Z.H."/>
            <person name="Li M."/>
        </authorList>
    </citation>
    <scope>NUCLEOTIDE SEQUENCE [LARGE SCALE GENOMIC DNA]</scope>
    <source>
        <strain evidence="7">SpSt-876</strain>
    </source>
</reference>
<keyword evidence="5" id="KW-0378">Hydrolase</keyword>
<dbReference type="EMBL" id="DTLI01000167">
    <property type="protein sequence ID" value="HHS52615.1"/>
    <property type="molecule type" value="Genomic_DNA"/>
</dbReference>
<dbReference type="PANTHER" id="PTHR34139">
    <property type="entry name" value="UPF0331 PROTEIN MJ0127"/>
    <property type="match status" value="1"/>
</dbReference>
<sequence>MAKKLRDYGLYLEDILESIKKIRNYTKGMSFAEFAKDEKTIDAVVRNFEIMGEASKQLPQEIKNKHSEIEWKAMIDFRNVIIHEYFGIDLKIMWDIIKNELPPLARKLKRLRQVFKNKKISHLD</sequence>
<comment type="similarity">
    <text evidence="6">Belongs to the HepT RNase toxin family.</text>
</comment>
<dbReference type="GO" id="GO:0016787">
    <property type="term" value="F:hydrolase activity"/>
    <property type="evidence" value="ECO:0007669"/>
    <property type="project" value="UniProtKB-KW"/>
</dbReference>
<keyword evidence="2" id="KW-1277">Toxin-antitoxin system</keyword>
<dbReference type="Pfam" id="PF01934">
    <property type="entry name" value="HepT-like"/>
    <property type="match status" value="1"/>
</dbReference>
<accession>A0A7C6EBF6</accession>